<dbReference type="PANTHER" id="PTHR45036:SF1">
    <property type="entry name" value="METHYLTRANSFERASE LIKE 7A"/>
    <property type="match status" value="1"/>
</dbReference>
<dbReference type="RefSeq" id="WP_207566349.1">
    <property type="nucleotide sequence ID" value="NZ_CP071446.1"/>
</dbReference>
<evidence type="ECO:0000259" key="2">
    <source>
        <dbReference type="Pfam" id="PF08241"/>
    </source>
</evidence>
<reference evidence="3 4" key="1">
    <citation type="submission" date="2021-03" db="EMBL/GenBank/DDBJ databases">
        <title>Thermosipho ferrireducens sp.nov., an anaerobic thermophilic iron-reducing bacterium isolated from a deep-sea hydrothermal sulfide deposits.</title>
        <authorList>
            <person name="Zeng X."/>
            <person name="Chen Y."/>
            <person name="Shao Z."/>
        </authorList>
    </citation>
    <scope>NUCLEOTIDE SEQUENCE [LARGE SCALE GENOMIC DNA]</scope>
    <source>
        <strain evidence="3 4">JL129W03</strain>
    </source>
</reference>
<keyword evidence="1" id="KW-0175">Coiled coil</keyword>
<gene>
    <name evidence="3" type="ORF">JYK00_07795</name>
</gene>
<protein>
    <submittedName>
        <fullName evidence="3">Class I SAM-dependent methyltransferase</fullName>
    </submittedName>
</protein>
<keyword evidence="3" id="KW-0489">Methyltransferase</keyword>
<dbReference type="Proteomes" id="UP000671862">
    <property type="component" value="Chromosome"/>
</dbReference>
<name>A0ABX7S761_9BACT</name>
<dbReference type="GO" id="GO:0008168">
    <property type="term" value="F:methyltransferase activity"/>
    <property type="evidence" value="ECO:0007669"/>
    <property type="project" value="UniProtKB-KW"/>
</dbReference>
<keyword evidence="3" id="KW-0808">Transferase</keyword>
<evidence type="ECO:0000313" key="3">
    <source>
        <dbReference type="EMBL" id="QTA37625.1"/>
    </source>
</evidence>
<dbReference type="InterPro" id="IPR029063">
    <property type="entry name" value="SAM-dependent_MTases_sf"/>
</dbReference>
<dbReference type="EMBL" id="CP071446">
    <property type="protein sequence ID" value="QTA37625.1"/>
    <property type="molecule type" value="Genomic_DNA"/>
</dbReference>
<dbReference type="CDD" id="cd02440">
    <property type="entry name" value="AdoMet_MTases"/>
    <property type="match status" value="1"/>
</dbReference>
<dbReference type="Gene3D" id="3.40.50.150">
    <property type="entry name" value="Vaccinia Virus protein VP39"/>
    <property type="match status" value="1"/>
</dbReference>
<feature type="coiled-coil region" evidence="1">
    <location>
        <begin position="61"/>
        <end position="88"/>
    </location>
</feature>
<evidence type="ECO:0000313" key="4">
    <source>
        <dbReference type="Proteomes" id="UP000671862"/>
    </source>
</evidence>
<dbReference type="PANTHER" id="PTHR45036">
    <property type="entry name" value="METHYLTRANSFERASE LIKE 7B"/>
    <property type="match status" value="1"/>
</dbReference>
<dbReference type="SUPFAM" id="SSF53335">
    <property type="entry name" value="S-adenosyl-L-methionine-dependent methyltransferases"/>
    <property type="match status" value="1"/>
</dbReference>
<dbReference type="Pfam" id="PF08241">
    <property type="entry name" value="Methyltransf_11"/>
    <property type="match status" value="1"/>
</dbReference>
<accession>A0ABX7S761</accession>
<proteinExistence type="predicted"/>
<evidence type="ECO:0000256" key="1">
    <source>
        <dbReference type="SAM" id="Coils"/>
    </source>
</evidence>
<organism evidence="3 4">
    <name type="scientific">Thermosipho ferrireducens</name>
    <dbReference type="NCBI Taxonomy" id="2571116"/>
    <lineage>
        <taxon>Bacteria</taxon>
        <taxon>Thermotogati</taxon>
        <taxon>Thermotogota</taxon>
        <taxon>Thermotogae</taxon>
        <taxon>Thermotogales</taxon>
        <taxon>Fervidobacteriaceae</taxon>
        <taxon>Thermosipho</taxon>
    </lineage>
</organism>
<feature type="domain" description="Methyltransferase type 11" evidence="2">
    <location>
        <begin position="39"/>
        <end position="134"/>
    </location>
</feature>
<dbReference type="InterPro" id="IPR013216">
    <property type="entry name" value="Methyltransf_11"/>
</dbReference>
<sequence length="197" mass="23022">MAKYDKIAKFYDKAEGFIEKRVFSKYRKKLFEYVNGFVLEVGVGTGKNFPYYPEGVRGFAIDVSKNMLKIAEKRKKELNLENIELLEMDAMDIKFENDTFDTVFSTFVFCTVPDPIKALKEVKRVLKRNGTAVFLEHMKSKNILYNIPLYLMQPMTKLFLGTSMIRETEDNIRRAGLNIIEVQYLFKDIVRLIIAKK</sequence>
<dbReference type="GO" id="GO:0032259">
    <property type="term" value="P:methylation"/>
    <property type="evidence" value="ECO:0007669"/>
    <property type="project" value="UniProtKB-KW"/>
</dbReference>
<dbReference type="InterPro" id="IPR052356">
    <property type="entry name" value="Thiol_S-MT"/>
</dbReference>
<keyword evidence="4" id="KW-1185">Reference proteome</keyword>